<reference evidence="1 2" key="1">
    <citation type="submission" date="2016-07" db="EMBL/GenBank/DDBJ databases">
        <title>Revisiting the taxonomy of the Elizabethkingia Genus using Whole-Genome Sequencing, Optical Mapping, and MALDI-TOF, along with proposal of three novel Elizabethkingia species: Elizabethkingia bruuniana sp. nov., Elizabethkingia ursingii sp. nov., and Elizabethkingia occulta sp. nov.</title>
        <authorList>
            <person name="Nicholson A.C."/>
        </authorList>
    </citation>
    <scope>NUCLEOTIDE SEQUENCE [LARGE SCALE GENOMIC DNA]</scope>
    <source>
        <strain evidence="1 2">F3201</strain>
    </source>
</reference>
<proteinExistence type="predicted"/>
<dbReference type="EMBL" id="CP016374">
    <property type="protein sequence ID" value="AQX00424.1"/>
    <property type="molecule type" value="Genomic_DNA"/>
</dbReference>
<gene>
    <name evidence="1" type="ORF">BBD32_02565</name>
</gene>
<accession>A0AAU8UVP9</accession>
<dbReference type="AlphaFoldDB" id="A0AAU8UVP9"/>
<evidence type="ECO:0000313" key="1">
    <source>
        <dbReference type="EMBL" id="AQX00424.1"/>
    </source>
</evidence>
<sequence>MVIYPYKILVFVETESTRDEETGAWIPGTQDWVDFGKCRDEVNGGGAKITGTDQTVYEYSWMVYCPKTVGKIDFGAKIKVIDKNGNARANGSVLNFCTEQLHTRIWVS</sequence>
<evidence type="ECO:0000313" key="2">
    <source>
        <dbReference type="Proteomes" id="UP000190848"/>
    </source>
</evidence>
<name>A0AAU8UVP9_9FLAO</name>
<dbReference type="Proteomes" id="UP000190848">
    <property type="component" value="Chromosome"/>
</dbReference>
<organism evidence="1 2">
    <name type="scientific">Elizabethkingia anophelis</name>
    <dbReference type="NCBI Taxonomy" id="1117645"/>
    <lineage>
        <taxon>Bacteria</taxon>
        <taxon>Pseudomonadati</taxon>
        <taxon>Bacteroidota</taxon>
        <taxon>Flavobacteriia</taxon>
        <taxon>Flavobacteriales</taxon>
        <taxon>Weeksellaceae</taxon>
        <taxon>Elizabethkingia</taxon>
    </lineage>
</organism>
<protein>
    <submittedName>
        <fullName evidence="1">Uncharacterized protein</fullName>
    </submittedName>
</protein>